<evidence type="ECO:0000256" key="3">
    <source>
        <dbReference type="ARBA" id="ARBA00016937"/>
    </source>
</evidence>
<evidence type="ECO:0000313" key="10">
    <source>
        <dbReference type="EMBL" id="KAK6316225.1"/>
    </source>
</evidence>
<dbReference type="AlphaFoldDB" id="A0AAN8M0Q6"/>
<dbReference type="Pfam" id="PF00929">
    <property type="entry name" value="RNase_T"/>
    <property type="match status" value="1"/>
</dbReference>
<feature type="compositionally biased region" description="Basic residues" evidence="8">
    <location>
        <begin position="25"/>
        <end position="40"/>
    </location>
</feature>
<accession>A0AAN8M0Q6</accession>
<feature type="region of interest" description="Disordered" evidence="8">
    <location>
        <begin position="79"/>
        <end position="236"/>
    </location>
</feature>
<feature type="compositionally biased region" description="Polar residues" evidence="8">
    <location>
        <begin position="176"/>
        <end position="192"/>
    </location>
</feature>
<evidence type="ECO:0000256" key="1">
    <source>
        <dbReference type="ARBA" id="ARBA00004123"/>
    </source>
</evidence>
<dbReference type="CDD" id="cd06144">
    <property type="entry name" value="REX4_like"/>
    <property type="match status" value="1"/>
</dbReference>
<comment type="caution">
    <text evidence="10">The sequence shown here is derived from an EMBL/GenBank/DDBJ whole genome shotgun (WGS) entry which is preliminary data.</text>
</comment>
<organism evidence="10 11">
    <name type="scientific">Coregonus suidteri</name>
    <dbReference type="NCBI Taxonomy" id="861788"/>
    <lineage>
        <taxon>Eukaryota</taxon>
        <taxon>Metazoa</taxon>
        <taxon>Chordata</taxon>
        <taxon>Craniata</taxon>
        <taxon>Vertebrata</taxon>
        <taxon>Euteleostomi</taxon>
        <taxon>Actinopterygii</taxon>
        <taxon>Neopterygii</taxon>
        <taxon>Teleostei</taxon>
        <taxon>Protacanthopterygii</taxon>
        <taxon>Salmoniformes</taxon>
        <taxon>Salmonidae</taxon>
        <taxon>Coregoninae</taxon>
        <taxon>Coregonus</taxon>
    </lineage>
</organism>
<dbReference type="PANTHER" id="PTHR12801:SF158">
    <property type="entry name" value="RNA EXONUCLEASE 4"/>
    <property type="match status" value="1"/>
</dbReference>
<dbReference type="InterPro" id="IPR012337">
    <property type="entry name" value="RNaseH-like_sf"/>
</dbReference>
<feature type="compositionally biased region" description="Basic and acidic residues" evidence="8">
    <location>
        <begin position="41"/>
        <end position="50"/>
    </location>
</feature>
<name>A0AAN8M0Q6_9TELE</name>
<dbReference type="Proteomes" id="UP001356427">
    <property type="component" value="Unassembled WGS sequence"/>
</dbReference>
<dbReference type="Gene3D" id="3.30.420.10">
    <property type="entry name" value="Ribonuclease H-like superfamily/Ribonuclease H"/>
    <property type="match status" value="1"/>
</dbReference>
<keyword evidence="11" id="KW-1185">Reference proteome</keyword>
<dbReference type="GO" id="GO:0006364">
    <property type="term" value="P:rRNA processing"/>
    <property type="evidence" value="ECO:0007669"/>
    <property type="project" value="InterPro"/>
</dbReference>
<feature type="region of interest" description="Disordered" evidence="8">
    <location>
        <begin position="1"/>
        <end position="60"/>
    </location>
</feature>
<feature type="compositionally biased region" description="Polar residues" evidence="8">
    <location>
        <begin position="120"/>
        <end position="132"/>
    </location>
</feature>
<evidence type="ECO:0000256" key="8">
    <source>
        <dbReference type="SAM" id="MobiDB-lite"/>
    </source>
</evidence>
<dbReference type="InterPro" id="IPR037431">
    <property type="entry name" value="REX4_DEDDh_dom"/>
</dbReference>
<dbReference type="InterPro" id="IPR047021">
    <property type="entry name" value="REXO1/3/4-like"/>
</dbReference>
<protein>
    <recommendedName>
        <fullName evidence="3">RNA exonuclease 4</fullName>
    </recommendedName>
</protein>
<evidence type="ECO:0000259" key="9">
    <source>
        <dbReference type="SMART" id="SM00479"/>
    </source>
</evidence>
<feature type="compositionally biased region" description="Basic and acidic residues" evidence="8">
    <location>
        <begin position="1"/>
        <end position="11"/>
    </location>
</feature>
<dbReference type="SMART" id="SM00479">
    <property type="entry name" value="EXOIII"/>
    <property type="match status" value="1"/>
</dbReference>
<dbReference type="FunFam" id="3.30.420.10:FF:000007">
    <property type="entry name" value="Interferon-stimulated exonuclease gene 20"/>
    <property type="match status" value="1"/>
</dbReference>
<comment type="similarity">
    <text evidence="2">Belongs to the REXO4 family.</text>
</comment>
<feature type="region of interest" description="Disordered" evidence="8">
    <location>
        <begin position="444"/>
        <end position="472"/>
    </location>
</feature>
<feature type="domain" description="Exonuclease" evidence="9">
    <location>
        <begin position="282"/>
        <end position="443"/>
    </location>
</feature>
<reference evidence="10 11" key="1">
    <citation type="submission" date="2021-04" db="EMBL/GenBank/DDBJ databases">
        <authorList>
            <person name="De Guttry C."/>
            <person name="Zahm M."/>
            <person name="Klopp C."/>
            <person name="Cabau C."/>
            <person name="Louis A."/>
            <person name="Berthelot C."/>
            <person name="Parey E."/>
            <person name="Roest Crollius H."/>
            <person name="Montfort J."/>
            <person name="Robinson-Rechavi M."/>
            <person name="Bucao C."/>
            <person name="Bouchez O."/>
            <person name="Gislard M."/>
            <person name="Lluch J."/>
            <person name="Milhes M."/>
            <person name="Lampietro C."/>
            <person name="Lopez Roques C."/>
            <person name="Donnadieu C."/>
            <person name="Braasch I."/>
            <person name="Desvignes T."/>
            <person name="Postlethwait J."/>
            <person name="Bobe J."/>
            <person name="Wedekind C."/>
            <person name="Guiguen Y."/>
        </authorList>
    </citation>
    <scope>NUCLEOTIDE SEQUENCE [LARGE SCALE GENOMIC DNA]</scope>
    <source>
        <strain evidence="10">Cs_M1</strain>
        <tissue evidence="10">Blood</tissue>
    </source>
</reference>
<evidence type="ECO:0000256" key="5">
    <source>
        <dbReference type="ARBA" id="ARBA00022801"/>
    </source>
</evidence>
<dbReference type="GO" id="GO:0008408">
    <property type="term" value="F:3'-5' exonuclease activity"/>
    <property type="evidence" value="ECO:0007669"/>
    <property type="project" value="InterPro"/>
</dbReference>
<evidence type="ECO:0000256" key="4">
    <source>
        <dbReference type="ARBA" id="ARBA00022722"/>
    </source>
</evidence>
<evidence type="ECO:0000256" key="6">
    <source>
        <dbReference type="ARBA" id="ARBA00022839"/>
    </source>
</evidence>
<keyword evidence="6" id="KW-0269">Exonuclease</keyword>
<evidence type="ECO:0000256" key="2">
    <source>
        <dbReference type="ARBA" id="ARBA00010489"/>
    </source>
</evidence>
<keyword evidence="5" id="KW-0378">Hydrolase</keyword>
<dbReference type="InterPro" id="IPR013520">
    <property type="entry name" value="Ribonucl_H"/>
</dbReference>
<dbReference type="PANTHER" id="PTHR12801">
    <property type="entry name" value="RNA EXONUCLEASE REXO1 / RECO3 FAMILY MEMBER-RELATED"/>
    <property type="match status" value="1"/>
</dbReference>
<proteinExistence type="inferred from homology"/>
<dbReference type="GO" id="GO:0006308">
    <property type="term" value="P:DNA catabolic process"/>
    <property type="evidence" value="ECO:0007669"/>
    <property type="project" value="TreeGrafter"/>
</dbReference>
<feature type="compositionally biased region" description="Basic and acidic residues" evidence="8">
    <location>
        <begin position="217"/>
        <end position="228"/>
    </location>
</feature>
<dbReference type="GO" id="GO:0003676">
    <property type="term" value="F:nucleic acid binding"/>
    <property type="evidence" value="ECO:0007669"/>
    <property type="project" value="InterPro"/>
</dbReference>
<sequence>MMCKVKPEKTDSAAFKMPKSCQSQTKKKPVKKTFFRHTKKKEPVSKDQGKTKALLPPKDAQQFSANWKMLLEVFKSNPPLVKKQPFQQNSKKEVHKKPTKDISEEEDVATHKKLAKDLSKTVNDAKPTQMNSGKAGKDSAVPSKSQVNSGKAGKDSAVPSKSQVNSGKAGKDSAVPSKSQVNGKSSRPSGTEQPKAKKRKQSSVQTDRNVQLNKKKKVEEVEEKKPTKSDMWFDDVDPDDIEATVGTEAADIMRKIQGTQKTDAQTTEKALVKDRGFEGLTKAVAMDCEMVGVGPDGEDSIVARVSLVNQFGKCIYDKYVKPTEKVTDYRTAVSGIRPDDIKNGENVKTVQKEVAEILQGRTLVGHAIHNDLKILLLDHPKKRIRDTQKYKPFKKIVKSGRPSLKLLCREILSVKVQQGEHSSVQDAQATMRLYTMAKKHWEAEIKASHNNPELTKKTKEPRKPKSPKHKLT</sequence>
<dbReference type="InterPro" id="IPR036397">
    <property type="entry name" value="RNaseH_sf"/>
</dbReference>
<feature type="compositionally biased region" description="Basic and acidic residues" evidence="8">
    <location>
        <begin position="454"/>
        <end position="463"/>
    </location>
</feature>
<dbReference type="GO" id="GO:0005730">
    <property type="term" value="C:nucleolus"/>
    <property type="evidence" value="ECO:0007669"/>
    <property type="project" value="UniProtKB-ARBA"/>
</dbReference>
<dbReference type="EMBL" id="JAGTTL010000011">
    <property type="protein sequence ID" value="KAK6316225.1"/>
    <property type="molecule type" value="Genomic_DNA"/>
</dbReference>
<dbReference type="SUPFAM" id="SSF53098">
    <property type="entry name" value="Ribonuclease H-like"/>
    <property type="match status" value="1"/>
</dbReference>
<keyword evidence="4" id="KW-0540">Nuclease</keyword>
<keyword evidence="7" id="KW-0539">Nucleus</keyword>
<evidence type="ECO:0000313" key="11">
    <source>
        <dbReference type="Proteomes" id="UP001356427"/>
    </source>
</evidence>
<comment type="subcellular location">
    <subcellularLocation>
        <location evidence="1">Nucleus</location>
    </subcellularLocation>
</comment>
<feature type="compositionally biased region" description="Polar residues" evidence="8">
    <location>
        <begin position="202"/>
        <end position="212"/>
    </location>
</feature>
<evidence type="ECO:0000256" key="7">
    <source>
        <dbReference type="ARBA" id="ARBA00023242"/>
    </source>
</evidence>
<gene>
    <name evidence="10" type="ORF">J4Q44_G00137490</name>
</gene>